<dbReference type="CDD" id="cd00093">
    <property type="entry name" value="HTH_XRE"/>
    <property type="match status" value="1"/>
</dbReference>
<dbReference type="SMART" id="SM00530">
    <property type="entry name" value="HTH_XRE"/>
    <property type="match status" value="1"/>
</dbReference>
<dbReference type="EMBL" id="CADIKW010000005">
    <property type="protein sequence ID" value="CAB3872233.1"/>
    <property type="molecule type" value="Genomic_DNA"/>
</dbReference>
<dbReference type="InterPro" id="IPR010982">
    <property type="entry name" value="Lambda_DNA-bd_dom_sf"/>
</dbReference>
<organism evidence="3 4">
    <name type="scientific">Achromobacter dolens</name>
    <dbReference type="NCBI Taxonomy" id="1287738"/>
    <lineage>
        <taxon>Bacteria</taxon>
        <taxon>Pseudomonadati</taxon>
        <taxon>Pseudomonadota</taxon>
        <taxon>Betaproteobacteria</taxon>
        <taxon>Burkholderiales</taxon>
        <taxon>Alcaligenaceae</taxon>
        <taxon>Achromobacter</taxon>
    </lineage>
</organism>
<dbReference type="SUPFAM" id="SSF47413">
    <property type="entry name" value="lambda repressor-like DNA-binding domains"/>
    <property type="match status" value="1"/>
</dbReference>
<evidence type="ECO:0000313" key="3">
    <source>
        <dbReference type="EMBL" id="CAB3872233.1"/>
    </source>
</evidence>
<dbReference type="InterPro" id="IPR001387">
    <property type="entry name" value="Cro/C1-type_HTH"/>
</dbReference>
<dbReference type="RefSeq" id="WP_054501113.1">
    <property type="nucleotide sequence ID" value="NZ_CADIKW010000005.1"/>
</dbReference>
<comment type="similarity">
    <text evidence="1">Belongs to the short-chain fatty acyl-CoA assimilation regulator (ScfR) family.</text>
</comment>
<dbReference type="InterPro" id="IPR010359">
    <property type="entry name" value="IrrE_HExxH"/>
</dbReference>
<feature type="domain" description="HTH cro/C1-type" evidence="2">
    <location>
        <begin position="10"/>
        <end position="61"/>
    </location>
</feature>
<dbReference type="Pfam" id="PF01381">
    <property type="entry name" value="HTH_3"/>
    <property type="match status" value="1"/>
</dbReference>
<sequence>MLNPARLGFARTRRAWTKARLARELGVQVRSIQGYESGEYAPEADKLEKIAELLRFPVSFFEGDDIPLIAEHTASFRSMSKMSAGLRDKALGSGELAFLLNDWIEARFKLPIADLPDLRDLSPEDAAATLRRIWGLGEAPIENLIHLLEARGIRVYSLAIDAREVDAFSVWNDNRPFVFLNTMKSAEHSRFDAAHELGHLVRDRYSMLHGGEHTPEMEREANAFASAFLMPRGNIIASKPRVPTIPGLIELKRVWGVSLAALAYRMNQLSLFTEWGYRSLCIQIAKQGYRTKEPQPMHREVSQVLVKVFEALKAEGFTRADVARELCLYQDDIDNLTFGLVLSSVPSATATTAEPKARSISRPSLQLVK</sequence>
<evidence type="ECO:0000259" key="2">
    <source>
        <dbReference type="PROSITE" id="PS50943"/>
    </source>
</evidence>
<protein>
    <recommendedName>
        <fullName evidence="2">HTH cro/C1-type domain-containing protein</fullName>
    </recommendedName>
</protein>
<proteinExistence type="inferred from homology"/>
<accession>A0A6S7D251</accession>
<reference evidence="3 4" key="1">
    <citation type="submission" date="2020-04" db="EMBL/GenBank/DDBJ databases">
        <authorList>
            <person name="De Canck E."/>
        </authorList>
    </citation>
    <scope>NUCLEOTIDE SEQUENCE [LARGE SCALE GENOMIC DNA]</scope>
    <source>
        <strain evidence="3 4">LMG 26841</strain>
    </source>
</reference>
<dbReference type="AlphaFoldDB" id="A0A6S7D251"/>
<dbReference type="PROSITE" id="PS50943">
    <property type="entry name" value="HTH_CROC1"/>
    <property type="match status" value="1"/>
</dbReference>
<evidence type="ECO:0000256" key="1">
    <source>
        <dbReference type="ARBA" id="ARBA00007227"/>
    </source>
</evidence>
<dbReference type="Gene3D" id="1.10.10.2910">
    <property type="match status" value="1"/>
</dbReference>
<dbReference type="Proteomes" id="UP000494272">
    <property type="component" value="Unassembled WGS sequence"/>
</dbReference>
<dbReference type="Gene3D" id="1.10.260.40">
    <property type="entry name" value="lambda repressor-like DNA-binding domains"/>
    <property type="match status" value="1"/>
</dbReference>
<dbReference type="GO" id="GO:0003677">
    <property type="term" value="F:DNA binding"/>
    <property type="evidence" value="ECO:0007669"/>
    <property type="project" value="InterPro"/>
</dbReference>
<dbReference type="PANTHER" id="PTHR43236:SF1">
    <property type="entry name" value="BLL7220 PROTEIN"/>
    <property type="match status" value="1"/>
</dbReference>
<keyword evidence="4" id="KW-1185">Reference proteome</keyword>
<evidence type="ECO:0000313" key="4">
    <source>
        <dbReference type="Proteomes" id="UP000494272"/>
    </source>
</evidence>
<name>A0A6S7D251_9BURK</name>
<gene>
    <name evidence="3" type="ORF">LMG26841_03015</name>
</gene>
<dbReference type="Pfam" id="PF06114">
    <property type="entry name" value="Peptidase_M78"/>
    <property type="match status" value="1"/>
</dbReference>
<dbReference type="GeneID" id="94356565"/>
<dbReference type="InterPro" id="IPR052345">
    <property type="entry name" value="Rad_response_metalloprotease"/>
</dbReference>
<dbReference type="PANTHER" id="PTHR43236">
    <property type="entry name" value="ANTITOXIN HIGA1"/>
    <property type="match status" value="1"/>
</dbReference>